<evidence type="ECO:0000259" key="2">
    <source>
        <dbReference type="PROSITE" id="PS51371"/>
    </source>
</evidence>
<sequence length="200" mass="21631">MNQVHHNSHALDVVRLGDVQYQVPEPGVLRHVDARSAAVEVMTDLHRVPAATIPPTMPLDKVRQAMVLRGVRMLLVVDEQRAVKGLVTTHDLLGERPVAVSQARGLKPAELTVADIMIPVESIEAFTLRDVLKASVGDVIHALRHIGRQHALVIERDEPGTAPAVRGIFSASQIARQMGIPPFVGDVAKTFAEIEAVIGA</sequence>
<accession>A0A6C1B6R7</accession>
<reference evidence="3 4" key="1">
    <citation type="submission" date="2020-02" db="EMBL/GenBank/DDBJ databases">
        <title>Nitrogenibacter mangrovi gen. nov., sp. nov. isolated from mangrove sediment, a denitrifying betaproteobacterium.</title>
        <authorList>
            <person name="Liao H."/>
            <person name="Tian Y."/>
        </authorList>
    </citation>
    <scope>NUCLEOTIDE SEQUENCE [LARGE SCALE GENOMIC DNA]</scope>
    <source>
        <strain evidence="3 4">M9-3-2</strain>
    </source>
</reference>
<dbReference type="Pfam" id="PF00571">
    <property type="entry name" value="CBS"/>
    <property type="match status" value="1"/>
</dbReference>
<gene>
    <name evidence="3" type="ORF">G3580_16885</name>
</gene>
<keyword evidence="4" id="KW-1185">Reference proteome</keyword>
<dbReference type="SUPFAM" id="SSF54631">
    <property type="entry name" value="CBS-domain pair"/>
    <property type="match status" value="1"/>
</dbReference>
<dbReference type="Proteomes" id="UP000501991">
    <property type="component" value="Chromosome"/>
</dbReference>
<dbReference type="EMBL" id="CP048836">
    <property type="protein sequence ID" value="QID19147.1"/>
    <property type="molecule type" value="Genomic_DNA"/>
</dbReference>
<organism evidence="3 4">
    <name type="scientific">Nitrogeniibacter mangrovi</name>
    <dbReference type="NCBI Taxonomy" id="2016596"/>
    <lineage>
        <taxon>Bacteria</taxon>
        <taxon>Pseudomonadati</taxon>
        <taxon>Pseudomonadota</taxon>
        <taxon>Betaproteobacteria</taxon>
        <taxon>Rhodocyclales</taxon>
        <taxon>Zoogloeaceae</taxon>
        <taxon>Nitrogeniibacter</taxon>
    </lineage>
</organism>
<dbReference type="RefSeq" id="WP_173767470.1">
    <property type="nucleotide sequence ID" value="NZ_CP048836.1"/>
</dbReference>
<feature type="domain" description="CBS" evidence="2">
    <location>
        <begin position="42"/>
        <end position="106"/>
    </location>
</feature>
<name>A0A6C1B6R7_9RHOO</name>
<dbReference type="KEGG" id="azq:G3580_16885"/>
<dbReference type="Gene3D" id="3.10.580.10">
    <property type="entry name" value="CBS-domain"/>
    <property type="match status" value="1"/>
</dbReference>
<dbReference type="CDD" id="cd04640">
    <property type="entry name" value="CBS_pair_proteobact"/>
    <property type="match status" value="1"/>
</dbReference>
<protein>
    <submittedName>
        <fullName evidence="3">CBS domain-containing protein</fullName>
    </submittedName>
</protein>
<dbReference type="SMART" id="SM00116">
    <property type="entry name" value="CBS"/>
    <property type="match status" value="1"/>
</dbReference>
<evidence type="ECO:0000313" key="4">
    <source>
        <dbReference type="Proteomes" id="UP000501991"/>
    </source>
</evidence>
<proteinExistence type="predicted"/>
<dbReference type="PROSITE" id="PS51371">
    <property type="entry name" value="CBS"/>
    <property type="match status" value="1"/>
</dbReference>
<keyword evidence="1" id="KW-0129">CBS domain</keyword>
<evidence type="ECO:0000256" key="1">
    <source>
        <dbReference type="PROSITE-ProRule" id="PRU00703"/>
    </source>
</evidence>
<dbReference type="AlphaFoldDB" id="A0A6C1B6R7"/>
<dbReference type="InterPro" id="IPR000644">
    <property type="entry name" value="CBS_dom"/>
</dbReference>
<dbReference type="InterPro" id="IPR046342">
    <property type="entry name" value="CBS_dom_sf"/>
</dbReference>
<evidence type="ECO:0000313" key="3">
    <source>
        <dbReference type="EMBL" id="QID19147.1"/>
    </source>
</evidence>